<keyword evidence="16 19" id="KW-0057">Aromatic amino acid biosynthesis</keyword>
<dbReference type="OrthoDB" id="9806583at2"/>
<dbReference type="GO" id="GO:0005737">
    <property type="term" value="C:cytoplasm"/>
    <property type="evidence" value="ECO:0007669"/>
    <property type="project" value="UniProtKB-SubCell"/>
</dbReference>
<evidence type="ECO:0000256" key="2">
    <source>
        <dbReference type="ARBA" id="ARBA00001911"/>
    </source>
</evidence>
<name>A0A494RKI8_9CAUL</name>
<dbReference type="FunFam" id="3.40.50.1970:FF:000007">
    <property type="entry name" value="Pentafunctional AROM polypeptide"/>
    <property type="match status" value="1"/>
</dbReference>
<dbReference type="NCBIfam" id="TIGR01357">
    <property type="entry name" value="aroB"/>
    <property type="match status" value="1"/>
</dbReference>
<feature type="binding site" evidence="19">
    <location>
        <begin position="131"/>
        <end position="132"/>
    </location>
    <ligand>
        <name>NAD(+)</name>
        <dbReference type="ChEBI" id="CHEBI:57540"/>
    </ligand>
</feature>
<comment type="cofactor">
    <cofactor evidence="3">
        <name>Zn(2+)</name>
        <dbReference type="ChEBI" id="CHEBI:29105"/>
    </cofactor>
</comment>
<dbReference type="GO" id="GO:0009423">
    <property type="term" value="P:chorismate biosynthetic process"/>
    <property type="evidence" value="ECO:0007669"/>
    <property type="project" value="UniProtKB-UniRule"/>
</dbReference>
<feature type="domain" description="3-dehydroquinate synthase N-terminal" evidence="20">
    <location>
        <begin position="69"/>
        <end position="181"/>
    </location>
</feature>
<dbReference type="HAMAP" id="MF_00110">
    <property type="entry name" value="DHQ_synthase"/>
    <property type="match status" value="1"/>
</dbReference>
<evidence type="ECO:0000256" key="1">
    <source>
        <dbReference type="ARBA" id="ARBA00001393"/>
    </source>
</evidence>
<feature type="binding site" evidence="19">
    <location>
        <begin position="107"/>
        <end position="111"/>
    </location>
    <ligand>
        <name>NAD(+)</name>
        <dbReference type="ChEBI" id="CHEBI:57540"/>
    </ligand>
</feature>
<evidence type="ECO:0000256" key="18">
    <source>
        <dbReference type="ARBA" id="ARBA00023285"/>
    </source>
</evidence>
<proteinExistence type="inferred from homology"/>
<dbReference type="InterPro" id="IPR016037">
    <property type="entry name" value="DHQ_synth_AroB"/>
</dbReference>
<dbReference type="PANTHER" id="PTHR43622:SF7">
    <property type="entry name" value="3-DEHYDROQUINATE SYNTHASE, CHLOROPLASTIC"/>
    <property type="match status" value="1"/>
</dbReference>
<dbReference type="GO" id="GO:0009073">
    <property type="term" value="P:aromatic amino acid family biosynthetic process"/>
    <property type="evidence" value="ECO:0007669"/>
    <property type="project" value="UniProtKB-KW"/>
</dbReference>
<dbReference type="InterPro" id="IPR056179">
    <property type="entry name" value="DHQS_C"/>
</dbReference>
<dbReference type="GO" id="GO:0008652">
    <property type="term" value="P:amino acid biosynthetic process"/>
    <property type="evidence" value="ECO:0007669"/>
    <property type="project" value="UniProtKB-KW"/>
</dbReference>
<evidence type="ECO:0000256" key="17">
    <source>
        <dbReference type="ARBA" id="ARBA00023239"/>
    </source>
</evidence>
<dbReference type="InterPro" id="IPR030963">
    <property type="entry name" value="DHQ_synth_fam"/>
</dbReference>
<sequence length="375" mass="38744">MTTTIPVGGAGFRPYEVVVGRGLLKQAGEQVAALKPTRAFIVSDETVAAIHGETVRASLEAAGLSTGMVTVPAGEASKSFAQLEAVLDRLLAEGLDRRSLVVALGGGVVGDLAGLAAALFMRGIDFVQVPTTLLAQVDSSVGGKTAIDTPRGKNLIGAFHQPRRVLADIEALATLPIRQVRSGWAEVLKHGLICDAAFFDWLGDTSPSGGAAGAKGDPDALERAVIRSVQIKAQIVGEDEKEAGRRALLNLGHTFGHALEAELDFGEALTHGEAVALGCTMAFRYSARQGLCPASEAERAEAGIRAAGLPTRLPDVDHAFAADALIARMAGDKKAEGGCLTLILARAVGDVFTDKDVDAAAVRAFLIEEGAAGPV</sequence>
<evidence type="ECO:0000256" key="3">
    <source>
        <dbReference type="ARBA" id="ARBA00001947"/>
    </source>
</evidence>
<evidence type="ECO:0000256" key="8">
    <source>
        <dbReference type="ARBA" id="ARBA00013031"/>
    </source>
</evidence>
<dbReference type="RefSeq" id="WP_121483121.1">
    <property type="nucleotide sequence ID" value="NZ_CP032707.1"/>
</dbReference>
<dbReference type="Gene3D" id="3.40.50.1970">
    <property type="match status" value="1"/>
</dbReference>
<evidence type="ECO:0000256" key="10">
    <source>
        <dbReference type="ARBA" id="ARBA00022490"/>
    </source>
</evidence>
<comment type="caution">
    <text evidence="19">Lacks conserved residue(s) required for the propagation of feature annotation.</text>
</comment>
<evidence type="ECO:0000256" key="4">
    <source>
        <dbReference type="ARBA" id="ARBA00003485"/>
    </source>
</evidence>
<keyword evidence="10 19" id="KW-0963">Cytoplasm</keyword>
<evidence type="ECO:0000256" key="15">
    <source>
        <dbReference type="ARBA" id="ARBA00023027"/>
    </source>
</evidence>
<comment type="subcellular location">
    <subcellularLocation>
        <location evidence="5 19">Cytoplasm</location>
    </subcellularLocation>
</comment>
<dbReference type="AlphaFoldDB" id="A0A494RKI8"/>
<keyword evidence="23" id="KW-1185">Reference proteome</keyword>
<dbReference type="EC" id="4.2.3.4" evidence="8 19"/>
<dbReference type="CDD" id="cd08195">
    <property type="entry name" value="DHQS"/>
    <property type="match status" value="1"/>
</dbReference>
<protein>
    <recommendedName>
        <fullName evidence="9 19">3-dehydroquinate synthase</fullName>
        <shortName evidence="19">DHQS</shortName>
        <ecNumber evidence="8 19">4.2.3.4</ecNumber>
    </recommendedName>
</protein>
<evidence type="ECO:0000313" key="23">
    <source>
        <dbReference type="Proteomes" id="UP000276984"/>
    </source>
</evidence>
<evidence type="ECO:0000256" key="12">
    <source>
        <dbReference type="ARBA" id="ARBA00022723"/>
    </source>
</evidence>
<feature type="binding site" evidence="19">
    <location>
        <position position="144"/>
    </location>
    <ligand>
        <name>NAD(+)</name>
        <dbReference type="ChEBI" id="CHEBI:57540"/>
    </ligand>
</feature>
<dbReference type="Pfam" id="PF24621">
    <property type="entry name" value="DHQS_C"/>
    <property type="match status" value="1"/>
</dbReference>
<dbReference type="Proteomes" id="UP000276984">
    <property type="component" value="Chromosome"/>
</dbReference>
<evidence type="ECO:0000256" key="13">
    <source>
        <dbReference type="ARBA" id="ARBA00022741"/>
    </source>
</evidence>
<comment type="pathway">
    <text evidence="6 19">Metabolic intermediate biosynthesis; chorismate biosynthesis; chorismate from D-erythrose 4-phosphate and phosphoenolpyruvate: step 2/7.</text>
</comment>
<dbReference type="SUPFAM" id="SSF56796">
    <property type="entry name" value="Dehydroquinate synthase-like"/>
    <property type="match status" value="1"/>
</dbReference>
<keyword evidence="13 19" id="KW-0547">Nucleotide-binding</keyword>
<comment type="similarity">
    <text evidence="7 19">Belongs to the sugar phosphate cyclases superfamily. Dehydroquinate synthase family.</text>
</comment>
<comment type="catalytic activity">
    <reaction evidence="1 19">
        <text>7-phospho-2-dehydro-3-deoxy-D-arabino-heptonate = 3-dehydroquinate + phosphate</text>
        <dbReference type="Rhea" id="RHEA:21968"/>
        <dbReference type="ChEBI" id="CHEBI:32364"/>
        <dbReference type="ChEBI" id="CHEBI:43474"/>
        <dbReference type="ChEBI" id="CHEBI:58394"/>
        <dbReference type="EC" id="4.2.3.4"/>
    </reaction>
</comment>
<evidence type="ECO:0000256" key="5">
    <source>
        <dbReference type="ARBA" id="ARBA00004496"/>
    </source>
</evidence>
<evidence type="ECO:0000256" key="16">
    <source>
        <dbReference type="ARBA" id="ARBA00023141"/>
    </source>
</evidence>
<evidence type="ECO:0000256" key="11">
    <source>
        <dbReference type="ARBA" id="ARBA00022605"/>
    </source>
</evidence>
<evidence type="ECO:0000256" key="19">
    <source>
        <dbReference type="HAMAP-Rule" id="MF_00110"/>
    </source>
</evidence>
<dbReference type="PANTHER" id="PTHR43622">
    <property type="entry name" value="3-DEHYDROQUINATE SYNTHASE"/>
    <property type="match status" value="1"/>
</dbReference>
<dbReference type="Gene3D" id="1.20.1090.10">
    <property type="entry name" value="Dehydroquinate synthase-like - alpha domain"/>
    <property type="match status" value="1"/>
</dbReference>
<comment type="cofactor">
    <cofactor evidence="19">
        <name>Co(2+)</name>
        <dbReference type="ChEBI" id="CHEBI:48828"/>
    </cofactor>
    <cofactor evidence="19">
        <name>Zn(2+)</name>
        <dbReference type="ChEBI" id="CHEBI:29105"/>
    </cofactor>
    <text evidence="19">Binds 1 divalent metal cation per subunit. Can use either Co(2+) or Zn(2+).</text>
</comment>
<feature type="binding site" evidence="19">
    <location>
        <position position="253"/>
    </location>
    <ligand>
        <name>Zn(2+)</name>
        <dbReference type="ChEBI" id="CHEBI:29105"/>
    </ligand>
</feature>
<accession>A0A494RKI8</accession>
<evidence type="ECO:0000259" key="20">
    <source>
        <dbReference type="Pfam" id="PF01761"/>
    </source>
</evidence>
<feature type="binding site" evidence="19">
    <location>
        <position position="186"/>
    </location>
    <ligand>
        <name>Zn(2+)</name>
        <dbReference type="ChEBI" id="CHEBI:29105"/>
    </ligand>
</feature>
<dbReference type="InterPro" id="IPR050071">
    <property type="entry name" value="Dehydroquinate_synthase"/>
</dbReference>
<evidence type="ECO:0000259" key="21">
    <source>
        <dbReference type="Pfam" id="PF24621"/>
    </source>
</evidence>
<dbReference type="UniPathway" id="UPA00053">
    <property type="reaction ID" value="UER00085"/>
</dbReference>
<keyword evidence="15 19" id="KW-0520">NAD</keyword>
<dbReference type="GO" id="GO:0003856">
    <property type="term" value="F:3-dehydroquinate synthase activity"/>
    <property type="evidence" value="ECO:0007669"/>
    <property type="project" value="UniProtKB-UniRule"/>
</dbReference>
<keyword evidence="18 19" id="KW-0170">Cobalt</keyword>
<evidence type="ECO:0000256" key="6">
    <source>
        <dbReference type="ARBA" id="ARBA00004661"/>
    </source>
</evidence>
<keyword evidence="17 19" id="KW-0456">Lyase</keyword>
<feature type="binding site" evidence="19">
    <location>
        <position position="153"/>
    </location>
    <ligand>
        <name>NAD(+)</name>
        <dbReference type="ChEBI" id="CHEBI:57540"/>
    </ligand>
</feature>
<evidence type="ECO:0000256" key="9">
    <source>
        <dbReference type="ARBA" id="ARBA00017684"/>
    </source>
</evidence>
<feature type="binding site" evidence="19">
    <location>
        <position position="271"/>
    </location>
    <ligand>
        <name>Zn(2+)</name>
        <dbReference type="ChEBI" id="CHEBI:29105"/>
    </ligand>
</feature>
<dbReference type="PIRSF" id="PIRSF001455">
    <property type="entry name" value="DHQ_synth"/>
    <property type="match status" value="1"/>
</dbReference>
<comment type="cofactor">
    <cofactor evidence="2 19">
        <name>NAD(+)</name>
        <dbReference type="ChEBI" id="CHEBI:57540"/>
    </cofactor>
</comment>
<keyword evidence="14 19" id="KW-0862">Zinc</keyword>
<dbReference type="Pfam" id="PF01761">
    <property type="entry name" value="DHQ_synthase"/>
    <property type="match status" value="1"/>
</dbReference>
<keyword evidence="12 19" id="KW-0479">Metal-binding</keyword>
<dbReference type="InterPro" id="IPR030960">
    <property type="entry name" value="DHQS/DOIS_N"/>
</dbReference>
<gene>
    <name evidence="19" type="primary">aroB</name>
    <name evidence="22" type="ORF">D8I30_12995</name>
</gene>
<dbReference type="EMBL" id="CP032707">
    <property type="protein sequence ID" value="AYG95989.1"/>
    <property type="molecule type" value="Genomic_DNA"/>
</dbReference>
<evidence type="ECO:0000256" key="14">
    <source>
        <dbReference type="ARBA" id="ARBA00022833"/>
    </source>
</evidence>
<organism evidence="22 23">
    <name type="scientific">Brevundimonas naejangsanensis</name>
    <dbReference type="NCBI Taxonomy" id="588932"/>
    <lineage>
        <taxon>Bacteria</taxon>
        <taxon>Pseudomonadati</taxon>
        <taxon>Pseudomonadota</taxon>
        <taxon>Alphaproteobacteria</taxon>
        <taxon>Caulobacterales</taxon>
        <taxon>Caulobacteraceae</taxon>
        <taxon>Brevundimonas</taxon>
    </lineage>
</organism>
<dbReference type="GO" id="GO:0000166">
    <property type="term" value="F:nucleotide binding"/>
    <property type="evidence" value="ECO:0007669"/>
    <property type="project" value="UniProtKB-KW"/>
</dbReference>
<keyword evidence="11 19" id="KW-0028">Amino-acid biosynthesis</keyword>
<feature type="domain" description="3-dehydroquinate synthase C-terminal" evidence="21">
    <location>
        <begin position="183"/>
        <end position="335"/>
    </location>
</feature>
<reference evidence="22 23" key="1">
    <citation type="submission" date="2018-10" db="EMBL/GenBank/DDBJ databases">
        <title>Complete genome sequence of Brevundimonas naejangsanensis BRV3.</title>
        <authorList>
            <person name="Berrios L."/>
            <person name="Ely B."/>
        </authorList>
    </citation>
    <scope>NUCLEOTIDE SEQUENCE [LARGE SCALE GENOMIC DNA]</scope>
    <source>
        <strain evidence="22 23">BRV3</strain>
    </source>
</reference>
<evidence type="ECO:0000256" key="7">
    <source>
        <dbReference type="ARBA" id="ARBA00005412"/>
    </source>
</evidence>
<evidence type="ECO:0000313" key="22">
    <source>
        <dbReference type="EMBL" id="AYG95989.1"/>
    </source>
</evidence>
<dbReference type="GO" id="GO:0046872">
    <property type="term" value="F:metal ion binding"/>
    <property type="evidence" value="ECO:0007669"/>
    <property type="project" value="UniProtKB-KW"/>
</dbReference>
<comment type="function">
    <text evidence="4 19">Catalyzes the conversion of 3-deoxy-D-arabino-heptulosonate 7-phosphate (DAHP) to dehydroquinate (DHQ).</text>
</comment>